<keyword evidence="4 14" id="KW-0645">Protease</keyword>
<evidence type="ECO:0000256" key="16">
    <source>
        <dbReference type="PIRSR" id="PIRSR006404-2"/>
    </source>
</evidence>
<dbReference type="InterPro" id="IPR008915">
    <property type="entry name" value="Peptidase_M50"/>
</dbReference>
<dbReference type="Proteomes" id="UP000237752">
    <property type="component" value="Unassembled WGS sequence"/>
</dbReference>
<keyword evidence="3 14" id="KW-1003">Cell membrane</keyword>
<evidence type="ECO:0000256" key="5">
    <source>
        <dbReference type="ARBA" id="ARBA00022692"/>
    </source>
</evidence>
<dbReference type="SUPFAM" id="SSF54631">
    <property type="entry name" value="CBS-domain pair"/>
    <property type="match status" value="1"/>
</dbReference>
<evidence type="ECO:0000256" key="7">
    <source>
        <dbReference type="ARBA" id="ARBA00022737"/>
    </source>
</evidence>
<proteinExistence type="inferred from homology"/>
<comment type="cofactor">
    <cofactor evidence="14 16">
        <name>Zn(2+)</name>
        <dbReference type="ChEBI" id="CHEBI:29105"/>
    </cofactor>
    <text evidence="14 16">Binds 1 zinc ion per subunit.</text>
</comment>
<comment type="subcellular location">
    <subcellularLocation>
        <location evidence="1 14">Cell membrane</location>
        <topology evidence="1 14">Multi-pass membrane protein</topology>
    </subcellularLocation>
</comment>
<feature type="transmembrane region" description="Helical" evidence="14">
    <location>
        <begin position="147"/>
        <end position="170"/>
    </location>
</feature>
<feature type="domain" description="Peptidase M50" evidence="17">
    <location>
        <begin position="62"/>
        <end position="134"/>
    </location>
</feature>
<keyword evidence="10 14" id="KW-1133">Transmembrane helix</keyword>
<protein>
    <recommendedName>
        <fullName evidence="14">Zinc metalloprotease</fullName>
    </recommendedName>
</protein>
<dbReference type="EMBL" id="PVUE01000006">
    <property type="protein sequence ID" value="PRZ42155.1"/>
    <property type="molecule type" value="Genomic_DNA"/>
</dbReference>
<dbReference type="AlphaFoldDB" id="A0A2T1A0M5"/>
<evidence type="ECO:0000256" key="1">
    <source>
        <dbReference type="ARBA" id="ARBA00004651"/>
    </source>
</evidence>
<feature type="transmembrane region" description="Helical" evidence="14">
    <location>
        <begin position="223"/>
        <end position="242"/>
    </location>
</feature>
<evidence type="ECO:0000256" key="6">
    <source>
        <dbReference type="ARBA" id="ARBA00022723"/>
    </source>
</evidence>
<keyword evidence="9 14" id="KW-0862">Zinc</keyword>
<evidence type="ECO:0000259" key="17">
    <source>
        <dbReference type="Pfam" id="PF02163"/>
    </source>
</evidence>
<feature type="binding site" evidence="16">
    <location>
        <position position="76"/>
    </location>
    <ligand>
        <name>Zn(2+)</name>
        <dbReference type="ChEBI" id="CHEBI:29105"/>
        <note>catalytic</note>
    </ligand>
</feature>
<dbReference type="RefSeq" id="WP_106348666.1">
    <property type="nucleotide sequence ID" value="NZ_PVUE01000006.1"/>
</dbReference>
<dbReference type="InterPro" id="IPR016483">
    <property type="entry name" value="UCP006404_Pept_M50_CBS"/>
</dbReference>
<dbReference type="PIRSF" id="PIRSF006404">
    <property type="entry name" value="UCP006404_Pept_M50_CBS"/>
    <property type="match status" value="1"/>
</dbReference>
<keyword evidence="6 14" id="KW-0479">Metal-binding</keyword>
<dbReference type="Pfam" id="PF02163">
    <property type="entry name" value="Peptidase_M50"/>
    <property type="match status" value="2"/>
</dbReference>
<keyword evidence="11 14" id="KW-0482">Metalloprotease</keyword>
<organism evidence="18 19">
    <name type="scientific">Antricoccus suffuscus</name>
    <dbReference type="NCBI Taxonomy" id="1629062"/>
    <lineage>
        <taxon>Bacteria</taxon>
        <taxon>Bacillati</taxon>
        <taxon>Actinomycetota</taxon>
        <taxon>Actinomycetes</taxon>
        <taxon>Geodermatophilales</taxon>
        <taxon>Antricoccaceae</taxon>
        <taxon>Antricoccus</taxon>
    </lineage>
</organism>
<comment type="caution">
    <text evidence="18">The sequence shown here is derived from an EMBL/GenBank/DDBJ whole genome shotgun (WGS) entry which is preliminary data.</text>
</comment>
<dbReference type="PANTHER" id="PTHR39188:SF3">
    <property type="entry name" value="STAGE IV SPORULATION PROTEIN FB"/>
    <property type="match status" value="1"/>
</dbReference>
<evidence type="ECO:0000256" key="12">
    <source>
        <dbReference type="ARBA" id="ARBA00023122"/>
    </source>
</evidence>
<feature type="transmembrane region" description="Helical" evidence="14">
    <location>
        <begin position="112"/>
        <end position="135"/>
    </location>
</feature>
<dbReference type="GO" id="GO:0005886">
    <property type="term" value="C:plasma membrane"/>
    <property type="evidence" value="ECO:0007669"/>
    <property type="project" value="UniProtKB-SubCell"/>
</dbReference>
<keyword evidence="5 14" id="KW-0812">Transmembrane</keyword>
<feature type="binding site" evidence="16">
    <location>
        <position position="173"/>
    </location>
    <ligand>
        <name>Zn(2+)</name>
        <dbReference type="ChEBI" id="CHEBI:29105"/>
        <note>catalytic</note>
    </ligand>
</feature>
<dbReference type="PANTHER" id="PTHR39188">
    <property type="entry name" value="MEMBRANE-ASSOCIATED ZINC METALLOPROTEASE M50B"/>
    <property type="match status" value="1"/>
</dbReference>
<keyword evidence="8 14" id="KW-0378">Hydrolase</keyword>
<dbReference type="OrthoDB" id="9781963at2"/>
<comment type="similarity">
    <text evidence="2 14">Belongs to the peptidase M50B family.</text>
</comment>
<evidence type="ECO:0000256" key="15">
    <source>
        <dbReference type="PIRSR" id="PIRSR006404-1"/>
    </source>
</evidence>
<dbReference type="GO" id="GO:0046872">
    <property type="term" value="F:metal ion binding"/>
    <property type="evidence" value="ECO:0007669"/>
    <property type="project" value="UniProtKB-UniRule"/>
</dbReference>
<evidence type="ECO:0000256" key="11">
    <source>
        <dbReference type="ARBA" id="ARBA00023049"/>
    </source>
</evidence>
<keyword evidence="13 14" id="KW-0472">Membrane</keyword>
<name>A0A2T1A0M5_9ACTN</name>
<reference evidence="18 19" key="1">
    <citation type="submission" date="2018-03" db="EMBL/GenBank/DDBJ databases">
        <title>Genomic Encyclopedia of Archaeal and Bacterial Type Strains, Phase II (KMG-II): from individual species to whole genera.</title>
        <authorList>
            <person name="Goeker M."/>
        </authorList>
    </citation>
    <scope>NUCLEOTIDE SEQUENCE [LARGE SCALE GENOMIC DNA]</scope>
    <source>
        <strain evidence="18 19">DSM 100065</strain>
    </source>
</reference>
<gene>
    <name evidence="18" type="ORF">CLV47_10625</name>
</gene>
<dbReference type="GO" id="GO:0008237">
    <property type="term" value="F:metallopeptidase activity"/>
    <property type="evidence" value="ECO:0007669"/>
    <property type="project" value="UniProtKB-UniRule"/>
</dbReference>
<accession>A0A2T1A0M5</accession>
<evidence type="ECO:0000313" key="18">
    <source>
        <dbReference type="EMBL" id="PRZ42155.1"/>
    </source>
</evidence>
<dbReference type="InterPro" id="IPR046342">
    <property type="entry name" value="CBS_dom_sf"/>
</dbReference>
<evidence type="ECO:0000256" key="10">
    <source>
        <dbReference type="ARBA" id="ARBA00022989"/>
    </source>
</evidence>
<evidence type="ECO:0000256" key="2">
    <source>
        <dbReference type="ARBA" id="ARBA00007931"/>
    </source>
</evidence>
<evidence type="ECO:0000256" key="3">
    <source>
        <dbReference type="ARBA" id="ARBA00022475"/>
    </source>
</evidence>
<feature type="active site" evidence="15">
    <location>
        <position position="73"/>
    </location>
</feature>
<feature type="transmembrane region" description="Helical" evidence="14">
    <location>
        <begin position="53"/>
        <end position="74"/>
    </location>
</feature>
<evidence type="ECO:0000256" key="8">
    <source>
        <dbReference type="ARBA" id="ARBA00022801"/>
    </source>
</evidence>
<keyword evidence="12" id="KW-0129">CBS domain</keyword>
<evidence type="ECO:0000256" key="13">
    <source>
        <dbReference type="ARBA" id="ARBA00023136"/>
    </source>
</evidence>
<feature type="transmembrane region" description="Helical" evidence="14">
    <location>
        <begin position="191"/>
        <end position="217"/>
    </location>
</feature>
<dbReference type="GO" id="GO:0006508">
    <property type="term" value="P:proteolysis"/>
    <property type="evidence" value="ECO:0007669"/>
    <property type="project" value="UniProtKB-KW"/>
</dbReference>
<evidence type="ECO:0000256" key="9">
    <source>
        <dbReference type="ARBA" id="ARBA00022833"/>
    </source>
</evidence>
<keyword evidence="7" id="KW-0677">Repeat</keyword>
<feature type="binding site" evidence="16">
    <location>
        <position position="72"/>
    </location>
    <ligand>
        <name>Zn(2+)</name>
        <dbReference type="ChEBI" id="CHEBI:29105"/>
        <note>catalytic</note>
    </ligand>
</feature>
<evidence type="ECO:0000313" key="19">
    <source>
        <dbReference type="Proteomes" id="UP000237752"/>
    </source>
</evidence>
<sequence length="374" mass="38765">MTATGSRGAFPTARIGRFLGAPIYVSASWLWFALIVIVLYARILHGIEDSWPVAILFAAGLALLWGLSVLLHELGHVAAARLMKSRVYKVEVGFLGGVTTTSTKDERPSEEFWVSIAGPAVSLALAAPGVIAAFAGSTLSFGLRDSLGVVAGTFTLSNLAVAVFNMLPGLPLDGGRVLVAMLWRGKGDQFAAARTAATVGQGIAIVLLLAIALLAVTGTFGPGGTPLLIAMGIVAVMLWFMARDSRRATVREQRLADQSVSSHIEAAAVVSNDTSVRDALALCDTDRLVVINGGAPTGIATRAALETVPGPIREATRIDVVAQSVGADDVLTEAASMLDVLTRFTHNGTTNFIVTAADGMVIGVVSVESVTSSG</sequence>
<evidence type="ECO:0000256" key="4">
    <source>
        <dbReference type="ARBA" id="ARBA00022670"/>
    </source>
</evidence>
<evidence type="ECO:0000256" key="14">
    <source>
        <dbReference type="PIRNR" id="PIRNR006404"/>
    </source>
</evidence>
<keyword evidence="19" id="KW-1185">Reference proteome</keyword>
<feature type="domain" description="Peptidase M50" evidence="17">
    <location>
        <begin position="153"/>
        <end position="206"/>
    </location>
</feature>
<feature type="transmembrane region" description="Helical" evidence="14">
    <location>
        <begin position="21"/>
        <end position="41"/>
    </location>
</feature>